<evidence type="ECO:0000256" key="4">
    <source>
        <dbReference type="ARBA" id="ARBA00023315"/>
    </source>
</evidence>
<reference evidence="7 8" key="1">
    <citation type="submission" date="2022-10" db="EMBL/GenBank/DDBJ databases">
        <title>Paucibacter sp. hw1 Genome sequencing.</title>
        <authorList>
            <person name="Park S."/>
        </authorList>
    </citation>
    <scope>NUCLEOTIDE SEQUENCE [LARGE SCALE GENOMIC DNA]</scope>
    <source>
        <strain evidence="8">hw1</strain>
    </source>
</reference>
<evidence type="ECO:0000256" key="1">
    <source>
        <dbReference type="ARBA" id="ARBA00005395"/>
    </source>
</evidence>
<dbReference type="Proteomes" id="UP001221189">
    <property type="component" value="Unassembled WGS sequence"/>
</dbReference>
<dbReference type="RefSeq" id="WP_273602218.1">
    <property type="nucleotide sequence ID" value="NZ_JAQQXT010000018.1"/>
</dbReference>
<dbReference type="HAMAP" id="MF_02210">
    <property type="entry name" value="RimI"/>
    <property type="match status" value="1"/>
</dbReference>
<keyword evidence="3 5" id="KW-0808">Transferase</keyword>
<dbReference type="Gene3D" id="3.40.630.30">
    <property type="match status" value="1"/>
</dbReference>
<evidence type="ECO:0000256" key="5">
    <source>
        <dbReference type="HAMAP-Rule" id="MF_02210"/>
    </source>
</evidence>
<dbReference type="GO" id="GO:0008999">
    <property type="term" value="F:protein-N-terminal-alanine acetyltransferase activity"/>
    <property type="evidence" value="ECO:0007669"/>
    <property type="project" value="UniProtKB-EC"/>
</dbReference>
<keyword evidence="2 5" id="KW-0963">Cytoplasm</keyword>
<sequence length="164" mass="18202">MSAQLAALATRLRPMAVSDVTEVLALERQVYAMPWTEGNFIDSLAAGYEALVLRPVPAGRDPKPQLLGYMLAMKGVDEMHLLNLSVAPEQQGRGLARLMLDALCGICREQACPQLWLEVRVGNQRAREVYRRYGFSETGLRRAYYPVQQGPREDAVLMSLAVAP</sequence>
<feature type="binding site" evidence="5">
    <location>
        <position position="123"/>
    </location>
    <ligand>
        <name>acetyl-CoA</name>
        <dbReference type="ChEBI" id="CHEBI:57288"/>
    </ligand>
</feature>
<dbReference type="EC" id="2.3.1.266" evidence="5"/>
<dbReference type="InterPro" id="IPR050680">
    <property type="entry name" value="YpeA/RimI_acetyltransf"/>
</dbReference>
<organism evidence="7 8">
    <name type="scientific">Roseateles albus</name>
    <dbReference type="NCBI Taxonomy" id="2987525"/>
    <lineage>
        <taxon>Bacteria</taxon>
        <taxon>Pseudomonadati</taxon>
        <taxon>Pseudomonadota</taxon>
        <taxon>Betaproteobacteria</taxon>
        <taxon>Burkholderiales</taxon>
        <taxon>Sphaerotilaceae</taxon>
        <taxon>Roseateles</taxon>
    </lineage>
</organism>
<dbReference type="SUPFAM" id="SSF55729">
    <property type="entry name" value="Acyl-CoA N-acyltransferases (Nat)"/>
    <property type="match status" value="1"/>
</dbReference>
<comment type="similarity">
    <text evidence="1 5">Belongs to the acetyltransferase family. RimI subfamily.</text>
</comment>
<dbReference type="NCBIfam" id="TIGR01575">
    <property type="entry name" value="rimI"/>
    <property type="match status" value="1"/>
</dbReference>
<dbReference type="GO" id="GO:0005840">
    <property type="term" value="C:ribosome"/>
    <property type="evidence" value="ECO:0007669"/>
    <property type="project" value="UniProtKB-KW"/>
</dbReference>
<evidence type="ECO:0000256" key="2">
    <source>
        <dbReference type="ARBA" id="ARBA00022490"/>
    </source>
</evidence>
<keyword evidence="7" id="KW-0689">Ribosomal protein</keyword>
<dbReference type="EMBL" id="JAQQXT010000018">
    <property type="protein sequence ID" value="MDC8774174.1"/>
    <property type="molecule type" value="Genomic_DNA"/>
</dbReference>
<dbReference type="InterPro" id="IPR006464">
    <property type="entry name" value="AcTrfase_RimI/Ard1"/>
</dbReference>
<dbReference type="PROSITE" id="PS51186">
    <property type="entry name" value="GNAT"/>
    <property type="match status" value="1"/>
</dbReference>
<dbReference type="InterPro" id="IPR016181">
    <property type="entry name" value="Acyl_CoA_acyltransferase"/>
</dbReference>
<dbReference type="PANTHER" id="PTHR43420:SF44">
    <property type="entry name" value="ACETYLTRANSFERASE YPEA"/>
    <property type="match status" value="1"/>
</dbReference>
<name>A0ABT5KJQ5_9BURK</name>
<evidence type="ECO:0000256" key="3">
    <source>
        <dbReference type="ARBA" id="ARBA00022679"/>
    </source>
</evidence>
<gene>
    <name evidence="5 7" type="primary">rimI</name>
    <name evidence="7" type="ORF">PRZ03_21645</name>
</gene>
<dbReference type="Pfam" id="PF00583">
    <property type="entry name" value="Acetyltransf_1"/>
    <property type="match status" value="1"/>
</dbReference>
<feature type="active site" description="Proton donor" evidence="5">
    <location>
        <position position="130"/>
    </location>
</feature>
<dbReference type="InterPro" id="IPR000182">
    <property type="entry name" value="GNAT_dom"/>
</dbReference>
<evidence type="ECO:0000313" key="7">
    <source>
        <dbReference type="EMBL" id="MDC8774174.1"/>
    </source>
</evidence>
<accession>A0ABT5KJQ5</accession>
<comment type="catalytic activity">
    <reaction evidence="5">
        <text>N-terminal L-alanyl-[ribosomal protein bS18] + acetyl-CoA = N-terminal N(alpha)-acetyl-L-alanyl-[ribosomal protein bS18] + CoA + H(+)</text>
        <dbReference type="Rhea" id="RHEA:43756"/>
        <dbReference type="Rhea" id="RHEA-COMP:10676"/>
        <dbReference type="Rhea" id="RHEA-COMP:10677"/>
        <dbReference type="ChEBI" id="CHEBI:15378"/>
        <dbReference type="ChEBI" id="CHEBI:57287"/>
        <dbReference type="ChEBI" id="CHEBI:57288"/>
        <dbReference type="ChEBI" id="CHEBI:64718"/>
        <dbReference type="ChEBI" id="CHEBI:83683"/>
        <dbReference type="EC" id="2.3.1.266"/>
    </reaction>
</comment>
<keyword evidence="8" id="KW-1185">Reference proteome</keyword>
<feature type="active site" description="Proton acceptor" evidence="5">
    <location>
        <position position="118"/>
    </location>
</feature>
<protein>
    <recommendedName>
        <fullName evidence="5">[Ribosomal protein bS18]-alanine N-acetyltransferase</fullName>
        <ecNumber evidence="5">2.3.1.266</ecNumber>
    </recommendedName>
</protein>
<dbReference type="PANTHER" id="PTHR43420">
    <property type="entry name" value="ACETYLTRANSFERASE"/>
    <property type="match status" value="1"/>
</dbReference>
<evidence type="ECO:0000313" key="8">
    <source>
        <dbReference type="Proteomes" id="UP001221189"/>
    </source>
</evidence>
<proteinExistence type="inferred from homology"/>
<comment type="caution">
    <text evidence="5">Lacks conserved residue(s) required for the propagation of feature annotation.</text>
</comment>
<comment type="subcellular location">
    <subcellularLocation>
        <location evidence="5">Cytoplasm</location>
    </subcellularLocation>
</comment>
<evidence type="ECO:0000259" key="6">
    <source>
        <dbReference type="PROSITE" id="PS51186"/>
    </source>
</evidence>
<comment type="caution">
    <text evidence="7">The sequence shown here is derived from an EMBL/GenBank/DDBJ whole genome shotgun (WGS) entry which is preliminary data.</text>
</comment>
<dbReference type="CDD" id="cd04301">
    <property type="entry name" value="NAT_SF"/>
    <property type="match status" value="1"/>
</dbReference>
<dbReference type="InterPro" id="IPR043690">
    <property type="entry name" value="RimI"/>
</dbReference>
<keyword evidence="4 5" id="KW-0012">Acyltransferase</keyword>
<feature type="domain" description="N-acetyltransferase" evidence="6">
    <location>
        <begin position="10"/>
        <end position="163"/>
    </location>
</feature>
<comment type="function">
    <text evidence="5">Acetylates the N-terminal alanine of ribosomal protein bS18.</text>
</comment>
<keyword evidence="7" id="KW-0687">Ribonucleoprotein</keyword>